<evidence type="ECO:0000313" key="2">
    <source>
        <dbReference type="Proteomes" id="UP000235786"/>
    </source>
</evidence>
<dbReference type="Gene3D" id="3.30.1330.40">
    <property type="entry name" value="RutC-like"/>
    <property type="match status" value="1"/>
</dbReference>
<accession>A0A2J6S5Z2</accession>
<dbReference type="SUPFAM" id="SSF55298">
    <property type="entry name" value="YjgF-like"/>
    <property type="match status" value="1"/>
</dbReference>
<gene>
    <name evidence="1" type="ORF">L207DRAFT_577049</name>
</gene>
<organism evidence="1 2">
    <name type="scientific">Hyaloscypha variabilis (strain UAMH 11265 / GT02V1 / F)</name>
    <name type="common">Meliniomyces variabilis</name>
    <dbReference type="NCBI Taxonomy" id="1149755"/>
    <lineage>
        <taxon>Eukaryota</taxon>
        <taxon>Fungi</taxon>
        <taxon>Dikarya</taxon>
        <taxon>Ascomycota</taxon>
        <taxon>Pezizomycotina</taxon>
        <taxon>Leotiomycetes</taxon>
        <taxon>Helotiales</taxon>
        <taxon>Hyaloscyphaceae</taxon>
        <taxon>Hyaloscypha</taxon>
        <taxon>Hyaloscypha variabilis</taxon>
    </lineage>
</organism>
<keyword evidence="2" id="KW-1185">Reference proteome</keyword>
<proteinExistence type="predicted"/>
<evidence type="ECO:0000313" key="1">
    <source>
        <dbReference type="EMBL" id="PMD46178.1"/>
    </source>
</evidence>
<dbReference type="AlphaFoldDB" id="A0A2J6S5Z2"/>
<reference evidence="1 2" key="1">
    <citation type="submission" date="2016-04" db="EMBL/GenBank/DDBJ databases">
        <title>A degradative enzymes factory behind the ericoid mycorrhizal symbiosis.</title>
        <authorList>
            <consortium name="DOE Joint Genome Institute"/>
            <person name="Martino E."/>
            <person name="Morin E."/>
            <person name="Grelet G."/>
            <person name="Kuo A."/>
            <person name="Kohler A."/>
            <person name="Daghino S."/>
            <person name="Barry K."/>
            <person name="Choi C."/>
            <person name="Cichocki N."/>
            <person name="Clum A."/>
            <person name="Copeland A."/>
            <person name="Hainaut M."/>
            <person name="Haridas S."/>
            <person name="Labutti K."/>
            <person name="Lindquist E."/>
            <person name="Lipzen A."/>
            <person name="Khouja H.-R."/>
            <person name="Murat C."/>
            <person name="Ohm R."/>
            <person name="Olson A."/>
            <person name="Spatafora J."/>
            <person name="Veneault-Fourrey C."/>
            <person name="Henrissat B."/>
            <person name="Grigoriev I."/>
            <person name="Martin F."/>
            <person name="Perotto S."/>
        </authorList>
    </citation>
    <scope>NUCLEOTIDE SEQUENCE [LARGE SCALE GENOMIC DNA]</scope>
    <source>
        <strain evidence="1 2">F</strain>
    </source>
</reference>
<dbReference type="InterPro" id="IPR035959">
    <property type="entry name" value="RutC-like_sf"/>
</dbReference>
<dbReference type="EMBL" id="KZ613939">
    <property type="protein sequence ID" value="PMD46178.1"/>
    <property type="molecule type" value="Genomic_DNA"/>
</dbReference>
<dbReference type="OrthoDB" id="309640at2759"/>
<evidence type="ECO:0008006" key="3">
    <source>
        <dbReference type="Google" id="ProtNLM"/>
    </source>
</evidence>
<sequence length="149" mass="16367">MSQKHATPTGVSKTGVPWFNFPSYDDHGLISAADLIPANRRIVYTSGHVGRDSEGKRAESLEDEMILAFEKVEKSIKAVDPSLTSEEIWKSIYSVSTFNADGFSGEVVGLLAKVGQMFFKEHRPTWTAVEVKSLVGGVRFEIHVQAALP</sequence>
<dbReference type="InterPro" id="IPR006175">
    <property type="entry name" value="YjgF/YER057c/UK114"/>
</dbReference>
<protein>
    <recommendedName>
        <fullName evidence="3">YjgF-like protein</fullName>
    </recommendedName>
</protein>
<dbReference type="Proteomes" id="UP000235786">
    <property type="component" value="Unassembled WGS sequence"/>
</dbReference>
<dbReference type="Pfam" id="PF01042">
    <property type="entry name" value="Ribonuc_L-PSP"/>
    <property type="match status" value="1"/>
</dbReference>
<name>A0A2J6S5Z2_HYAVF</name>